<dbReference type="InterPro" id="IPR001650">
    <property type="entry name" value="Helicase_C-like"/>
</dbReference>
<name>A0A7J4IWB6_9ARCH</name>
<dbReference type="InterPro" id="IPR027417">
    <property type="entry name" value="P-loop_NTPase"/>
</dbReference>
<reference evidence="12" key="1">
    <citation type="journal article" date="2020" name="bioRxiv">
        <title>A rank-normalized archaeal taxonomy based on genome phylogeny resolves widespread incomplete and uneven classifications.</title>
        <authorList>
            <person name="Rinke C."/>
            <person name="Chuvochina M."/>
            <person name="Mussig A.J."/>
            <person name="Chaumeil P.-A."/>
            <person name="Waite D.W."/>
            <person name="Whitman W.B."/>
            <person name="Parks D.H."/>
            <person name="Hugenholtz P."/>
        </authorList>
    </citation>
    <scope>NUCLEOTIDE SEQUENCE [LARGE SCALE GENOMIC DNA]</scope>
</reference>
<evidence type="ECO:0000256" key="7">
    <source>
        <dbReference type="ARBA" id="ARBA00023204"/>
    </source>
</evidence>
<keyword evidence="6" id="KW-0238">DNA-binding</keyword>
<evidence type="ECO:0000259" key="10">
    <source>
        <dbReference type="PROSITE" id="PS51194"/>
    </source>
</evidence>
<dbReference type="InterPro" id="IPR006166">
    <property type="entry name" value="ERCC4_domain"/>
</dbReference>
<dbReference type="SUPFAM" id="SSF52980">
    <property type="entry name" value="Restriction endonuclease-like"/>
    <property type="match status" value="1"/>
</dbReference>
<dbReference type="InterPro" id="IPR010994">
    <property type="entry name" value="RuvA_2-like"/>
</dbReference>
<dbReference type="AlphaFoldDB" id="A0A7J4IWB6"/>
<keyword evidence="1" id="KW-0547">Nucleotide-binding</keyword>
<comment type="caution">
    <text evidence="11">The sequence shown here is derived from an EMBL/GenBank/DDBJ whole genome shotgun (WGS) entry which is preliminary data.</text>
</comment>
<feature type="region of interest" description="Disordered" evidence="8">
    <location>
        <begin position="658"/>
        <end position="704"/>
    </location>
</feature>
<evidence type="ECO:0000313" key="11">
    <source>
        <dbReference type="EMBL" id="HIH09818.1"/>
    </source>
</evidence>
<dbReference type="PROSITE" id="PS51192">
    <property type="entry name" value="HELICASE_ATP_BIND_1"/>
    <property type="match status" value="1"/>
</dbReference>
<evidence type="ECO:0000256" key="4">
    <source>
        <dbReference type="ARBA" id="ARBA00022806"/>
    </source>
</evidence>
<dbReference type="Gene3D" id="1.20.1320.20">
    <property type="entry name" value="hef helicase domain"/>
    <property type="match status" value="1"/>
</dbReference>
<dbReference type="Pfam" id="PF02732">
    <property type="entry name" value="ERCC4"/>
    <property type="match status" value="1"/>
</dbReference>
<feature type="domain" description="Helicase ATP-binding" evidence="9">
    <location>
        <begin position="1"/>
        <end position="101"/>
    </location>
</feature>
<evidence type="ECO:0008006" key="13">
    <source>
        <dbReference type="Google" id="ProtNLM"/>
    </source>
</evidence>
<keyword evidence="7" id="KW-0234">DNA repair</keyword>
<dbReference type="FunFam" id="3.40.50.300:FF:001992">
    <property type="entry name" value="ATP-dependent RNA helicase, putative"/>
    <property type="match status" value="1"/>
</dbReference>
<evidence type="ECO:0000256" key="5">
    <source>
        <dbReference type="ARBA" id="ARBA00022840"/>
    </source>
</evidence>
<dbReference type="GO" id="GO:0005524">
    <property type="term" value="F:ATP binding"/>
    <property type="evidence" value="ECO:0007669"/>
    <property type="project" value="UniProtKB-KW"/>
</dbReference>
<evidence type="ECO:0000256" key="8">
    <source>
        <dbReference type="SAM" id="MobiDB-lite"/>
    </source>
</evidence>
<dbReference type="InterPro" id="IPR041755">
    <property type="entry name" value="Hef_ID"/>
</dbReference>
<evidence type="ECO:0000256" key="6">
    <source>
        <dbReference type="ARBA" id="ARBA00023125"/>
    </source>
</evidence>
<dbReference type="GO" id="GO:0006281">
    <property type="term" value="P:DNA repair"/>
    <property type="evidence" value="ECO:0007669"/>
    <property type="project" value="UniProtKB-KW"/>
</dbReference>
<evidence type="ECO:0000313" key="12">
    <source>
        <dbReference type="Proteomes" id="UP000565078"/>
    </source>
</evidence>
<dbReference type="GO" id="GO:0004386">
    <property type="term" value="F:helicase activity"/>
    <property type="evidence" value="ECO:0007669"/>
    <property type="project" value="UniProtKB-KW"/>
</dbReference>
<dbReference type="SUPFAM" id="SSF52540">
    <property type="entry name" value="P-loop containing nucleoside triphosphate hydrolases"/>
    <property type="match status" value="1"/>
</dbReference>
<protein>
    <recommendedName>
        <fullName evidence="13">DEAD/DEAH box helicase</fullName>
    </recommendedName>
</protein>
<dbReference type="SUPFAM" id="SSF47781">
    <property type="entry name" value="RuvA domain 2-like"/>
    <property type="match status" value="1"/>
</dbReference>
<organism evidence="11 12">
    <name type="scientific">Candidatus Iainarchaeum sp</name>
    <dbReference type="NCBI Taxonomy" id="3101447"/>
    <lineage>
        <taxon>Archaea</taxon>
        <taxon>Candidatus Iainarchaeota</taxon>
        <taxon>Candidatus Iainarchaeia</taxon>
        <taxon>Candidatus Iainarchaeales</taxon>
        <taxon>Candidatus Iainarchaeaceae</taxon>
        <taxon>Candidatus Iainarchaeum</taxon>
    </lineage>
</organism>
<dbReference type="CDD" id="cd12089">
    <property type="entry name" value="Hef_ID"/>
    <property type="match status" value="1"/>
</dbReference>
<dbReference type="EMBL" id="DUGC01000062">
    <property type="protein sequence ID" value="HIH09818.1"/>
    <property type="molecule type" value="Genomic_DNA"/>
</dbReference>
<keyword evidence="3" id="KW-0378">Hydrolase</keyword>
<dbReference type="Gene3D" id="3.40.50.300">
    <property type="entry name" value="P-loop containing nucleotide triphosphate hydrolases"/>
    <property type="match status" value="2"/>
</dbReference>
<keyword evidence="2" id="KW-0227">DNA damage</keyword>
<dbReference type="PANTHER" id="PTHR14025:SF20">
    <property type="entry name" value="FANCONI ANEMIA GROUP M PROTEIN"/>
    <property type="match status" value="1"/>
</dbReference>
<dbReference type="InterPro" id="IPR011335">
    <property type="entry name" value="Restrct_endonuc-II-like"/>
</dbReference>
<dbReference type="Pfam" id="PF21210">
    <property type="entry name" value="RNA_helicase_helical"/>
    <property type="match status" value="1"/>
</dbReference>
<dbReference type="Gene3D" id="1.10.150.20">
    <property type="entry name" value="5' to 3' exonuclease, C-terminal subdomain"/>
    <property type="match status" value="1"/>
</dbReference>
<dbReference type="GO" id="GO:0016787">
    <property type="term" value="F:hydrolase activity"/>
    <property type="evidence" value="ECO:0007669"/>
    <property type="project" value="UniProtKB-KW"/>
</dbReference>
<dbReference type="Proteomes" id="UP000565078">
    <property type="component" value="Unassembled WGS sequence"/>
</dbReference>
<dbReference type="PANTHER" id="PTHR14025">
    <property type="entry name" value="FANCONI ANEMIA GROUP M FANCM FAMILY MEMBER"/>
    <property type="match status" value="1"/>
</dbReference>
<accession>A0A7J4IWB6</accession>
<dbReference type="CDD" id="cd20075">
    <property type="entry name" value="XPF_nuclease_XPF_arch"/>
    <property type="match status" value="1"/>
</dbReference>
<dbReference type="GO" id="GO:0004518">
    <property type="term" value="F:nuclease activity"/>
    <property type="evidence" value="ECO:0007669"/>
    <property type="project" value="InterPro"/>
</dbReference>
<feature type="domain" description="Helicase C-terminal" evidence="10">
    <location>
        <begin position="264"/>
        <end position="432"/>
    </location>
</feature>
<dbReference type="SMART" id="SM00891">
    <property type="entry name" value="ERCC4"/>
    <property type="match status" value="1"/>
</dbReference>
<keyword evidence="4" id="KW-0347">Helicase</keyword>
<dbReference type="GO" id="GO:0003677">
    <property type="term" value="F:DNA binding"/>
    <property type="evidence" value="ECO:0007669"/>
    <property type="project" value="UniProtKB-KW"/>
</dbReference>
<dbReference type="InterPro" id="IPR006935">
    <property type="entry name" value="Helicase/UvrB_N"/>
</dbReference>
<dbReference type="Pfam" id="PF00271">
    <property type="entry name" value="Helicase_C"/>
    <property type="match status" value="1"/>
</dbReference>
<keyword evidence="5" id="KW-0067">ATP-binding</keyword>
<dbReference type="Gene3D" id="3.40.50.10130">
    <property type="match status" value="1"/>
</dbReference>
<sequence>MTMTGTMGPEKRRAAFEKAKIISATPQSIQNDLVSGEISLADFGLVVFDESHRAIGEYSYVFIAEQYMKTAKKPLILALTASPGGEEEKIQGVCRNLFIKNVEIKTHTDEDVRDYVNPIHVEWVKVDLPLKFLEAKVLLERFQKSQVEAMKKLGFGIGKRYFSRKDMLMMQGRIRHELLQRGKTAPSLYAAASKIAALLKVAHALTLLETQGTYALNEYMQKMSTESGNSGASRAVKSVMADENIQKAKAICEELMREKVVHPKLEALKHILVAQFHENPESKVIVFNHYRDNIRSIEQYLQGIKDIRAARFVGQATKGEDKGLSQKEQGEIISELRSGKYNCLLASSVAEEGLDIPEVDLVVFYEPVPSEIRMIQRKGRTGRKSEGRAIILLCRDTRDEAFYYASRSKEAKMHSTLRQMQSPKAIPEKKLALQTTLTKFTEGYGDKVIIYVDSREQASSATIKLKELGAAINVKQLEVGDYILSDEVVVERKTVGDFLGSIIDGRLFGQLTAMSTNYSAPLLILEGEQRELYTLRNIHENAIRGVLASIALNYRIPILYTQDISESAQLIYQIAKREQLGKENEIRLRIGRKGLTVKEQQQFVLEGFPLVGPSLAKALLKKFGSVRSIVNASIKELQEVEKMGPKKAKRVHEVLNAHYGTGEESKPLPKDGNGFDEAENEPAGAFGEGNDEMENPGTDEGNNH</sequence>
<feature type="compositionally biased region" description="Basic and acidic residues" evidence="8">
    <location>
        <begin position="658"/>
        <end position="669"/>
    </location>
</feature>
<dbReference type="Pfam" id="PF04851">
    <property type="entry name" value="ResIII"/>
    <property type="match status" value="1"/>
</dbReference>
<evidence type="ECO:0000256" key="3">
    <source>
        <dbReference type="ARBA" id="ARBA00022801"/>
    </source>
</evidence>
<gene>
    <name evidence="11" type="ORF">HA254_04055</name>
</gene>
<dbReference type="PROSITE" id="PS51194">
    <property type="entry name" value="HELICASE_CTER"/>
    <property type="match status" value="1"/>
</dbReference>
<dbReference type="SMART" id="SM00490">
    <property type="entry name" value="HELICc"/>
    <property type="match status" value="1"/>
</dbReference>
<dbReference type="GO" id="GO:0140097">
    <property type="term" value="F:catalytic activity, acting on DNA"/>
    <property type="evidence" value="ECO:0007669"/>
    <property type="project" value="UniProtKB-ARBA"/>
</dbReference>
<dbReference type="Pfam" id="PF14520">
    <property type="entry name" value="HHH_5"/>
    <property type="match status" value="1"/>
</dbReference>
<evidence type="ECO:0000256" key="2">
    <source>
        <dbReference type="ARBA" id="ARBA00022763"/>
    </source>
</evidence>
<proteinExistence type="predicted"/>
<evidence type="ECO:0000259" key="9">
    <source>
        <dbReference type="PROSITE" id="PS51192"/>
    </source>
</evidence>
<evidence type="ECO:0000256" key="1">
    <source>
        <dbReference type="ARBA" id="ARBA00022741"/>
    </source>
</evidence>
<dbReference type="InterPro" id="IPR014001">
    <property type="entry name" value="Helicase_ATP-bd"/>
</dbReference>